<proteinExistence type="inferred from homology"/>
<reference evidence="8" key="2">
    <citation type="submission" date="2021-04" db="EMBL/GenBank/DDBJ databases">
        <authorList>
            <person name="Liu J."/>
        </authorList>
    </citation>
    <scope>NUCLEOTIDE SEQUENCE</scope>
    <source>
        <strain evidence="8">BAD-6</strain>
    </source>
</reference>
<dbReference type="NCBIfam" id="NF002114">
    <property type="entry name" value="PRK00951.2-4"/>
    <property type="match status" value="1"/>
</dbReference>
<dbReference type="SUPFAM" id="SSF54211">
    <property type="entry name" value="Ribosomal protein S5 domain 2-like"/>
    <property type="match status" value="2"/>
</dbReference>
<evidence type="ECO:0000256" key="6">
    <source>
        <dbReference type="HAMAP-Rule" id="MF_00076"/>
    </source>
</evidence>
<dbReference type="CDD" id="cd07914">
    <property type="entry name" value="IGPD"/>
    <property type="match status" value="1"/>
</dbReference>
<evidence type="ECO:0000256" key="3">
    <source>
        <dbReference type="ARBA" id="ARBA00022605"/>
    </source>
</evidence>
<evidence type="ECO:0000256" key="7">
    <source>
        <dbReference type="RuleBase" id="RU000599"/>
    </source>
</evidence>
<gene>
    <name evidence="6 8" type="primary">hisB</name>
    <name evidence="8" type="ORF">KCX82_14440</name>
</gene>
<dbReference type="HAMAP" id="MF_00076">
    <property type="entry name" value="HisB"/>
    <property type="match status" value="1"/>
</dbReference>
<evidence type="ECO:0000256" key="4">
    <source>
        <dbReference type="ARBA" id="ARBA00023102"/>
    </source>
</evidence>
<dbReference type="Proteomes" id="UP000675664">
    <property type="component" value="Unassembled WGS sequence"/>
</dbReference>
<comment type="subcellular location">
    <subcellularLocation>
        <location evidence="6 7">Cytoplasm</location>
    </subcellularLocation>
</comment>
<dbReference type="FunFam" id="3.30.230.40:FF:000001">
    <property type="entry name" value="Imidazoleglycerol-phosphate dehydratase HisB"/>
    <property type="match status" value="1"/>
</dbReference>
<keyword evidence="5 6" id="KW-0456">Lyase</keyword>
<comment type="caution">
    <text evidence="8">The sequence shown here is derived from an EMBL/GenBank/DDBJ whole genome shotgun (WGS) entry which is preliminary data.</text>
</comment>
<dbReference type="InterPro" id="IPR038494">
    <property type="entry name" value="IGPD_sf"/>
</dbReference>
<dbReference type="EMBL" id="JAGSND010000010">
    <property type="protein sequence ID" value="MBR0599085.1"/>
    <property type="molecule type" value="Genomic_DNA"/>
</dbReference>
<dbReference type="GO" id="GO:0000105">
    <property type="term" value="P:L-histidine biosynthetic process"/>
    <property type="evidence" value="ECO:0007669"/>
    <property type="project" value="UniProtKB-UniRule"/>
</dbReference>
<dbReference type="InterPro" id="IPR000807">
    <property type="entry name" value="ImidazoleglycerolP_deHydtase"/>
</dbReference>
<name>A0A8J7W4L1_9FIRM</name>
<evidence type="ECO:0000256" key="5">
    <source>
        <dbReference type="ARBA" id="ARBA00023239"/>
    </source>
</evidence>
<comment type="pathway">
    <text evidence="1 6 7">Amino-acid biosynthesis; L-histidine biosynthesis; L-histidine from 5-phospho-alpha-D-ribose 1-diphosphate: step 6/9.</text>
</comment>
<reference evidence="8" key="1">
    <citation type="submission" date="2021-04" db="EMBL/GenBank/DDBJ databases">
        <title>Sinoanaerobacter chloroacetimidivorans sp. nov., an obligate anaerobic bacterium isolated from anaerobic sludge.</title>
        <authorList>
            <person name="Bao Y."/>
        </authorList>
    </citation>
    <scope>NUCLEOTIDE SEQUENCE</scope>
    <source>
        <strain evidence="8">BAD-6</strain>
    </source>
</reference>
<organism evidence="8 9">
    <name type="scientific">Sinanaerobacter chloroacetimidivorans</name>
    <dbReference type="NCBI Taxonomy" id="2818044"/>
    <lineage>
        <taxon>Bacteria</taxon>
        <taxon>Bacillati</taxon>
        <taxon>Bacillota</taxon>
        <taxon>Clostridia</taxon>
        <taxon>Peptostreptococcales</taxon>
        <taxon>Anaerovoracaceae</taxon>
        <taxon>Sinanaerobacter</taxon>
    </lineage>
</organism>
<sequence length="192" mass="20941">MRTGTVQRETRETQIQLAFHADGTGMAEIKTGVGFFDHMLTGFAVHSGFDLTVSCKGDLQVDCHHTIEDIGICLGMAFRQALADKNGIARYGTFTIPMDEALASCSVDIGGRPYLVFNAEFGDYRLGDMDSAMVEEFFRAFAMNAGVTLHINLYYGKNDHHKAEAIFKAFAHALKAAVKMESSGILSSKGTL</sequence>
<protein>
    <recommendedName>
        <fullName evidence="2 6">Imidazoleglycerol-phosphate dehydratase</fullName>
        <shortName evidence="6">IGPD</shortName>
        <ecNumber evidence="6 7">4.2.1.19</ecNumber>
    </recommendedName>
</protein>
<accession>A0A8J7W4L1</accession>
<comment type="catalytic activity">
    <reaction evidence="6 7">
        <text>D-erythro-1-(imidazol-4-yl)glycerol 3-phosphate = 3-(imidazol-4-yl)-2-oxopropyl phosphate + H2O</text>
        <dbReference type="Rhea" id="RHEA:11040"/>
        <dbReference type="ChEBI" id="CHEBI:15377"/>
        <dbReference type="ChEBI" id="CHEBI:57766"/>
        <dbReference type="ChEBI" id="CHEBI:58278"/>
        <dbReference type="EC" id="4.2.1.19"/>
    </reaction>
</comment>
<dbReference type="NCBIfam" id="NF002111">
    <property type="entry name" value="PRK00951.2-1"/>
    <property type="match status" value="1"/>
</dbReference>
<dbReference type="PANTHER" id="PTHR23133:SF2">
    <property type="entry name" value="IMIDAZOLEGLYCEROL-PHOSPHATE DEHYDRATASE"/>
    <property type="match status" value="1"/>
</dbReference>
<dbReference type="EC" id="4.2.1.19" evidence="6 7"/>
<comment type="similarity">
    <text evidence="6 7">Belongs to the imidazoleglycerol-phosphate dehydratase family.</text>
</comment>
<keyword evidence="4 6" id="KW-0368">Histidine biosynthesis</keyword>
<dbReference type="InterPro" id="IPR020568">
    <property type="entry name" value="Ribosomal_Su5_D2-typ_SF"/>
</dbReference>
<dbReference type="PANTHER" id="PTHR23133">
    <property type="entry name" value="IMIDAZOLEGLYCEROL-PHOSPHATE DEHYDRATASE HIS7"/>
    <property type="match status" value="1"/>
</dbReference>
<dbReference type="RefSeq" id="WP_227019218.1">
    <property type="nucleotide sequence ID" value="NZ_JAGSND010000010.1"/>
</dbReference>
<evidence type="ECO:0000313" key="8">
    <source>
        <dbReference type="EMBL" id="MBR0599085.1"/>
    </source>
</evidence>
<evidence type="ECO:0000256" key="1">
    <source>
        <dbReference type="ARBA" id="ARBA00005047"/>
    </source>
</evidence>
<dbReference type="Gene3D" id="3.30.230.40">
    <property type="entry name" value="Imidazole glycerol phosphate dehydratase, domain 1"/>
    <property type="match status" value="2"/>
</dbReference>
<keyword evidence="9" id="KW-1185">Reference proteome</keyword>
<dbReference type="PROSITE" id="PS00955">
    <property type="entry name" value="IGP_DEHYDRATASE_2"/>
    <property type="match status" value="1"/>
</dbReference>
<evidence type="ECO:0000313" key="9">
    <source>
        <dbReference type="Proteomes" id="UP000675664"/>
    </source>
</evidence>
<dbReference type="InterPro" id="IPR020565">
    <property type="entry name" value="ImidazoleglycerP_deHydtase_CS"/>
</dbReference>
<evidence type="ECO:0000256" key="2">
    <source>
        <dbReference type="ARBA" id="ARBA00016664"/>
    </source>
</evidence>
<dbReference type="PROSITE" id="PS00954">
    <property type="entry name" value="IGP_DEHYDRATASE_1"/>
    <property type="match status" value="1"/>
</dbReference>
<keyword evidence="3 6" id="KW-0028">Amino-acid biosynthesis</keyword>
<dbReference type="AlphaFoldDB" id="A0A8J7W4L1"/>
<dbReference type="FunFam" id="3.30.230.40:FF:000003">
    <property type="entry name" value="Imidazoleglycerol-phosphate dehydratase HisB"/>
    <property type="match status" value="1"/>
</dbReference>
<dbReference type="GO" id="GO:0005737">
    <property type="term" value="C:cytoplasm"/>
    <property type="evidence" value="ECO:0007669"/>
    <property type="project" value="UniProtKB-SubCell"/>
</dbReference>
<dbReference type="UniPathway" id="UPA00031">
    <property type="reaction ID" value="UER00011"/>
</dbReference>
<dbReference type="GO" id="GO:0004424">
    <property type="term" value="F:imidazoleglycerol-phosphate dehydratase activity"/>
    <property type="evidence" value="ECO:0007669"/>
    <property type="project" value="UniProtKB-UniRule"/>
</dbReference>
<dbReference type="Pfam" id="PF00475">
    <property type="entry name" value="IGPD"/>
    <property type="match status" value="1"/>
</dbReference>
<keyword evidence="6" id="KW-0963">Cytoplasm</keyword>